<evidence type="ECO:0000256" key="2">
    <source>
        <dbReference type="ARBA" id="ARBA00001911"/>
    </source>
</evidence>
<dbReference type="CDD" id="cd05247">
    <property type="entry name" value="UDP_G4E_1_SDR_e"/>
    <property type="match status" value="1"/>
</dbReference>
<keyword evidence="8" id="KW-0299">Galactose metabolism</keyword>
<dbReference type="InterPro" id="IPR005886">
    <property type="entry name" value="UDP_G4E"/>
</dbReference>
<evidence type="ECO:0000313" key="13">
    <source>
        <dbReference type="Proteomes" id="UP000673375"/>
    </source>
</evidence>
<feature type="domain" description="NAD-dependent epimerase/dehydratase" evidence="11">
    <location>
        <begin position="5"/>
        <end position="250"/>
    </location>
</feature>
<dbReference type="Proteomes" id="UP000673375">
    <property type="component" value="Unassembled WGS sequence"/>
</dbReference>
<organism evidence="12 13">
    <name type="scientific">Enterococcus larvae</name>
    <dbReference type="NCBI Taxonomy" id="2794352"/>
    <lineage>
        <taxon>Bacteria</taxon>
        <taxon>Bacillati</taxon>
        <taxon>Bacillota</taxon>
        <taxon>Bacilli</taxon>
        <taxon>Lactobacillales</taxon>
        <taxon>Enterococcaceae</taxon>
        <taxon>Enterococcus</taxon>
    </lineage>
</organism>
<keyword evidence="13" id="KW-1185">Reference proteome</keyword>
<evidence type="ECO:0000256" key="3">
    <source>
        <dbReference type="ARBA" id="ARBA00004947"/>
    </source>
</evidence>
<evidence type="ECO:0000259" key="11">
    <source>
        <dbReference type="Pfam" id="PF01370"/>
    </source>
</evidence>
<comment type="pathway">
    <text evidence="3 10">Carbohydrate metabolism; galactose metabolism.</text>
</comment>
<dbReference type="Pfam" id="PF01370">
    <property type="entry name" value="Epimerase"/>
    <property type="match status" value="1"/>
</dbReference>
<keyword evidence="10" id="KW-0119">Carbohydrate metabolism</keyword>
<evidence type="ECO:0000256" key="5">
    <source>
        <dbReference type="ARBA" id="ARBA00013189"/>
    </source>
</evidence>
<dbReference type="Gene3D" id="3.90.25.10">
    <property type="entry name" value="UDP-galactose 4-epimerase, domain 1"/>
    <property type="match status" value="1"/>
</dbReference>
<evidence type="ECO:0000256" key="4">
    <source>
        <dbReference type="ARBA" id="ARBA00007637"/>
    </source>
</evidence>
<sequence>MMAAILVAGGAGYVGSHTVIKLLEKDIDVIIADDFSNSDERVIHAIEAITGKTVKSYAVDLTQKEEVRRIFDENEIIGVIDFAGFKSVGTSSKAPLAYYRNNLEILLNLLSVMQEQGVYHLVFSSSATVYGNPESLPVKESDKQKPTNPYGQTKVMSERILRDLAKSDERWSFISLRFFNPLGAHKSGDLGENPNGVPNNLAPYITQVAIGKLSELKIFGHDFPTSDGTSVRDYMHVDDLAEGHVAAMEYLLTTSNKFSGFEALNLGSGKGYSVLEILRAFEQVTGKKIPFEYVEKREGDAAESFASIEKAKEFLGWEPKYTITDMCLDTWNWQQKHPNGYNEA</sequence>
<accession>A0ABS4CGX7</accession>
<keyword evidence="9 10" id="KW-0413">Isomerase</keyword>
<dbReference type="EC" id="5.1.3.2" evidence="5 10"/>
<evidence type="ECO:0000256" key="1">
    <source>
        <dbReference type="ARBA" id="ARBA00000083"/>
    </source>
</evidence>
<dbReference type="InterPro" id="IPR036291">
    <property type="entry name" value="NAD(P)-bd_dom_sf"/>
</dbReference>
<evidence type="ECO:0000256" key="8">
    <source>
        <dbReference type="ARBA" id="ARBA00023144"/>
    </source>
</evidence>
<protein>
    <recommendedName>
        <fullName evidence="6 10">UDP-glucose 4-epimerase</fullName>
        <ecNumber evidence="5 10">5.1.3.2</ecNumber>
    </recommendedName>
</protein>
<dbReference type="InterPro" id="IPR001509">
    <property type="entry name" value="Epimerase_deHydtase"/>
</dbReference>
<comment type="caution">
    <text evidence="12">The sequence shown here is derived from an EMBL/GenBank/DDBJ whole genome shotgun (WGS) entry which is preliminary data.</text>
</comment>
<evidence type="ECO:0000256" key="10">
    <source>
        <dbReference type="RuleBase" id="RU366046"/>
    </source>
</evidence>
<evidence type="ECO:0000256" key="6">
    <source>
        <dbReference type="ARBA" id="ARBA00018569"/>
    </source>
</evidence>
<dbReference type="Gene3D" id="3.40.50.720">
    <property type="entry name" value="NAD(P)-binding Rossmann-like Domain"/>
    <property type="match status" value="1"/>
</dbReference>
<reference evidence="12 13" key="1">
    <citation type="submission" date="2020-12" db="EMBL/GenBank/DDBJ databases">
        <title>Vagococcus allomyrinae sp. nov. and Enterococcus lavae sp. nov., isolated from the larvae of Allomyrina dichotoma.</title>
        <authorList>
            <person name="Lee S.D."/>
        </authorList>
    </citation>
    <scope>NUCLEOTIDE SEQUENCE [LARGE SCALE GENOMIC DNA]</scope>
    <source>
        <strain evidence="12 13">BWM-S5</strain>
    </source>
</reference>
<comment type="catalytic activity">
    <reaction evidence="1 10">
        <text>UDP-alpha-D-glucose = UDP-alpha-D-galactose</text>
        <dbReference type="Rhea" id="RHEA:22168"/>
        <dbReference type="ChEBI" id="CHEBI:58885"/>
        <dbReference type="ChEBI" id="CHEBI:66914"/>
        <dbReference type="EC" id="5.1.3.2"/>
    </reaction>
</comment>
<dbReference type="SUPFAM" id="SSF51735">
    <property type="entry name" value="NAD(P)-binding Rossmann-fold domains"/>
    <property type="match status" value="1"/>
</dbReference>
<dbReference type="PANTHER" id="PTHR43725:SF47">
    <property type="entry name" value="UDP-GLUCOSE 4-EPIMERASE"/>
    <property type="match status" value="1"/>
</dbReference>
<dbReference type="RefSeq" id="WP_209556759.1">
    <property type="nucleotide sequence ID" value="NZ_JAEDXU010000002.1"/>
</dbReference>
<dbReference type="PRINTS" id="PR01713">
    <property type="entry name" value="NUCEPIMERASE"/>
</dbReference>
<dbReference type="PANTHER" id="PTHR43725">
    <property type="entry name" value="UDP-GLUCOSE 4-EPIMERASE"/>
    <property type="match status" value="1"/>
</dbReference>
<name>A0ABS4CGX7_9ENTE</name>
<gene>
    <name evidence="12" type="primary">galE</name>
    <name evidence="12" type="ORF">I6N96_05875</name>
</gene>
<dbReference type="EMBL" id="JAEDXU010000002">
    <property type="protein sequence ID" value="MBP1045801.1"/>
    <property type="molecule type" value="Genomic_DNA"/>
</dbReference>
<keyword evidence="7 10" id="KW-0520">NAD</keyword>
<dbReference type="NCBIfam" id="TIGR01179">
    <property type="entry name" value="galE"/>
    <property type="match status" value="1"/>
</dbReference>
<evidence type="ECO:0000313" key="12">
    <source>
        <dbReference type="EMBL" id="MBP1045801.1"/>
    </source>
</evidence>
<proteinExistence type="inferred from homology"/>
<comment type="cofactor">
    <cofactor evidence="2 10">
        <name>NAD(+)</name>
        <dbReference type="ChEBI" id="CHEBI:57540"/>
    </cofactor>
</comment>
<comment type="similarity">
    <text evidence="4 10">Belongs to the NAD(P)-dependent epimerase/dehydratase family.</text>
</comment>
<evidence type="ECO:0000256" key="7">
    <source>
        <dbReference type="ARBA" id="ARBA00023027"/>
    </source>
</evidence>
<comment type="subunit">
    <text evidence="10">Homodimer.</text>
</comment>
<evidence type="ECO:0000256" key="9">
    <source>
        <dbReference type="ARBA" id="ARBA00023235"/>
    </source>
</evidence>
<dbReference type="GO" id="GO:0003978">
    <property type="term" value="F:UDP-glucose 4-epimerase activity"/>
    <property type="evidence" value="ECO:0007669"/>
    <property type="project" value="UniProtKB-EC"/>
</dbReference>